<feature type="compositionally biased region" description="Low complexity" evidence="1">
    <location>
        <begin position="559"/>
        <end position="575"/>
    </location>
</feature>
<feature type="compositionally biased region" description="Low complexity" evidence="1">
    <location>
        <begin position="363"/>
        <end position="385"/>
    </location>
</feature>
<keyword evidence="3" id="KW-1185">Reference proteome</keyword>
<reference evidence="2" key="1">
    <citation type="journal article" date="2023" name="Mol. Phylogenet. Evol.">
        <title>Genome-scale phylogeny and comparative genomics of the fungal order Sordariales.</title>
        <authorList>
            <person name="Hensen N."/>
            <person name="Bonometti L."/>
            <person name="Westerberg I."/>
            <person name="Brannstrom I.O."/>
            <person name="Guillou S."/>
            <person name="Cros-Aarteil S."/>
            <person name="Calhoun S."/>
            <person name="Haridas S."/>
            <person name="Kuo A."/>
            <person name="Mondo S."/>
            <person name="Pangilinan J."/>
            <person name="Riley R."/>
            <person name="LaButti K."/>
            <person name="Andreopoulos B."/>
            <person name="Lipzen A."/>
            <person name="Chen C."/>
            <person name="Yan M."/>
            <person name="Daum C."/>
            <person name="Ng V."/>
            <person name="Clum A."/>
            <person name="Steindorff A."/>
            <person name="Ohm R.A."/>
            <person name="Martin F."/>
            <person name="Silar P."/>
            <person name="Natvig D.O."/>
            <person name="Lalanne C."/>
            <person name="Gautier V."/>
            <person name="Ament-Velasquez S.L."/>
            <person name="Kruys A."/>
            <person name="Hutchinson M.I."/>
            <person name="Powell A.J."/>
            <person name="Barry K."/>
            <person name="Miller A.N."/>
            <person name="Grigoriev I.V."/>
            <person name="Debuchy R."/>
            <person name="Gladieux P."/>
            <person name="Hiltunen Thoren M."/>
            <person name="Johannesson H."/>
        </authorList>
    </citation>
    <scope>NUCLEOTIDE SEQUENCE</scope>
    <source>
        <strain evidence="2">CBS 532.94</strain>
    </source>
</reference>
<feature type="region of interest" description="Disordered" evidence="1">
    <location>
        <begin position="81"/>
        <end position="150"/>
    </location>
</feature>
<feature type="compositionally biased region" description="Low complexity" evidence="1">
    <location>
        <begin position="98"/>
        <end position="109"/>
    </location>
</feature>
<sequence>MELNKIKVASPPSRESRGSFGSQNSSPRPKMLLGRNSWALPQAQKTPDTEIAQVLPEGSPKGFAQIMSSLKSWRVPSIINTTKRPVAPSDNSSALKTPSSPLQQVQQPPAEDDPIVSPAPIFRGSRSANSSPASHASPFPPPAFAGIPTDELMANSGVPLVVRRWDTVVYPPDGTPVTSSGVEWSSPATDPLSLSYPSLLLSRQQQQQHHPSATIPTRPAILHGGGYSSQPMSRDGSNRSLNPSINITNSPELQVVESPPSGAPSPSPLLARGAHGRSTSPLGGRGRGAGALPIPGSSPISPISRLSPFNRGRPPSYTETEPSPRLDTPFSDADPREYHQPHHPMGAAGGVTGTSLPPGVGTNNNNDGSSGSGQQRRGSSSSNSSLGARWRASSAGRNRIFRVGSSSSSSSRKRDKGGKARAQSLSPRAASPPSAGSGSGSPLLSSISPSGSGSGSSPSSSSAVRRRAPGSPSQGQGQLRHSVQHPLAAWSTPLVDANVNSPPVGIMMEGPDTGTSMGGEAMSRSASAGSAGGAAAGGIRMGDGTVVEFGSPGLGSCGSTGARTTGNNRTRSGSSPPEMVGMTTGLG</sequence>
<feature type="compositionally biased region" description="Low complexity" evidence="1">
    <location>
        <begin position="518"/>
        <end position="529"/>
    </location>
</feature>
<feature type="region of interest" description="Disordered" evidence="1">
    <location>
        <begin position="515"/>
        <end position="536"/>
    </location>
</feature>
<protein>
    <submittedName>
        <fullName evidence="2">Uncharacterized protein</fullName>
    </submittedName>
</protein>
<evidence type="ECO:0000256" key="1">
    <source>
        <dbReference type="SAM" id="MobiDB-lite"/>
    </source>
</evidence>
<evidence type="ECO:0000313" key="2">
    <source>
        <dbReference type="EMBL" id="KAK4233320.1"/>
    </source>
</evidence>
<feature type="region of interest" description="Disordered" evidence="1">
    <location>
        <begin position="1"/>
        <end position="56"/>
    </location>
</feature>
<feature type="compositionally biased region" description="Low complexity" evidence="1">
    <location>
        <begin position="127"/>
        <end position="137"/>
    </location>
</feature>
<feature type="compositionally biased region" description="Low complexity" evidence="1">
    <location>
        <begin position="420"/>
        <end position="473"/>
    </location>
</feature>
<feature type="non-terminal residue" evidence="2">
    <location>
        <position position="587"/>
    </location>
</feature>
<feature type="compositionally biased region" description="Low complexity" evidence="1">
    <location>
        <begin position="290"/>
        <end position="308"/>
    </location>
</feature>
<evidence type="ECO:0000313" key="3">
    <source>
        <dbReference type="Proteomes" id="UP001303760"/>
    </source>
</evidence>
<reference evidence="2" key="2">
    <citation type="submission" date="2023-05" db="EMBL/GenBank/DDBJ databases">
        <authorList>
            <consortium name="Lawrence Berkeley National Laboratory"/>
            <person name="Steindorff A."/>
            <person name="Hensen N."/>
            <person name="Bonometti L."/>
            <person name="Westerberg I."/>
            <person name="Brannstrom I.O."/>
            <person name="Guillou S."/>
            <person name="Cros-Aarteil S."/>
            <person name="Calhoun S."/>
            <person name="Haridas S."/>
            <person name="Kuo A."/>
            <person name="Mondo S."/>
            <person name="Pangilinan J."/>
            <person name="Riley R."/>
            <person name="Labutti K."/>
            <person name="Andreopoulos B."/>
            <person name="Lipzen A."/>
            <person name="Chen C."/>
            <person name="Yanf M."/>
            <person name="Daum C."/>
            <person name="Ng V."/>
            <person name="Clum A."/>
            <person name="Ohm R."/>
            <person name="Martin F."/>
            <person name="Silar P."/>
            <person name="Natvig D."/>
            <person name="Lalanne C."/>
            <person name="Gautier V."/>
            <person name="Ament-Velasquez S.L."/>
            <person name="Kruys A."/>
            <person name="Hutchinson M.I."/>
            <person name="Powell A.J."/>
            <person name="Barry K."/>
            <person name="Miller A.N."/>
            <person name="Grigoriev I.V."/>
            <person name="Debuchy R."/>
            <person name="Gladieux P."/>
            <person name="Thoren M.H."/>
            <person name="Johannesson H."/>
        </authorList>
    </citation>
    <scope>NUCLEOTIDE SEQUENCE</scope>
    <source>
        <strain evidence="2">CBS 532.94</strain>
    </source>
</reference>
<dbReference type="Proteomes" id="UP001303760">
    <property type="component" value="Unassembled WGS sequence"/>
</dbReference>
<dbReference type="EMBL" id="MU860589">
    <property type="protein sequence ID" value="KAK4233320.1"/>
    <property type="molecule type" value="Genomic_DNA"/>
</dbReference>
<name>A0AAN7C173_9PEZI</name>
<feature type="compositionally biased region" description="Polar residues" evidence="1">
    <location>
        <begin position="176"/>
        <end position="188"/>
    </location>
</feature>
<gene>
    <name evidence="2" type="ORF">C8A03DRAFT_38978</name>
</gene>
<feature type="compositionally biased region" description="Polar residues" evidence="1">
    <location>
        <begin position="81"/>
        <end position="97"/>
    </location>
</feature>
<feature type="region of interest" description="Disordered" evidence="1">
    <location>
        <begin position="176"/>
        <end position="481"/>
    </location>
</feature>
<feature type="compositionally biased region" description="Low complexity" evidence="1">
    <location>
        <begin position="191"/>
        <end position="212"/>
    </location>
</feature>
<comment type="caution">
    <text evidence="2">The sequence shown here is derived from an EMBL/GenBank/DDBJ whole genome shotgun (WGS) entry which is preliminary data.</text>
</comment>
<organism evidence="2 3">
    <name type="scientific">Achaetomium macrosporum</name>
    <dbReference type="NCBI Taxonomy" id="79813"/>
    <lineage>
        <taxon>Eukaryota</taxon>
        <taxon>Fungi</taxon>
        <taxon>Dikarya</taxon>
        <taxon>Ascomycota</taxon>
        <taxon>Pezizomycotina</taxon>
        <taxon>Sordariomycetes</taxon>
        <taxon>Sordariomycetidae</taxon>
        <taxon>Sordariales</taxon>
        <taxon>Chaetomiaceae</taxon>
        <taxon>Achaetomium</taxon>
    </lineage>
</organism>
<proteinExistence type="predicted"/>
<feature type="region of interest" description="Disordered" evidence="1">
    <location>
        <begin position="552"/>
        <end position="587"/>
    </location>
</feature>
<feature type="compositionally biased region" description="Polar residues" evidence="1">
    <location>
        <begin position="238"/>
        <end position="252"/>
    </location>
</feature>
<dbReference type="AlphaFoldDB" id="A0AAN7C173"/>
<accession>A0AAN7C173</accession>